<dbReference type="Gene3D" id="6.10.340.10">
    <property type="match status" value="1"/>
</dbReference>
<dbReference type="InterPro" id="IPR036890">
    <property type="entry name" value="HATPase_C_sf"/>
</dbReference>
<dbReference type="PANTHER" id="PTHR34220:SF7">
    <property type="entry name" value="SENSOR HISTIDINE KINASE YPDA"/>
    <property type="match status" value="1"/>
</dbReference>
<evidence type="ECO:0000256" key="9">
    <source>
        <dbReference type="SAM" id="Phobius"/>
    </source>
</evidence>
<dbReference type="PROSITE" id="PS50885">
    <property type="entry name" value="HAMP"/>
    <property type="match status" value="1"/>
</dbReference>
<dbReference type="Proteomes" id="UP001596378">
    <property type="component" value="Unassembled WGS sequence"/>
</dbReference>
<keyword evidence="8 9" id="KW-0472">Membrane</keyword>
<evidence type="ECO:0000256" key="3">
    <source>
        <dbReference type="ARBA" id="ARBA00022553"/>
    </source>
</evidence>
<dbReference type="Pfam" id="PF02518">
    <property type="entry name" value="HATPase_c"/>
    <property type="match status" value="1"/>
</dbReference>
<name>A0ABW2FHG8_9BACL</name>
<dbReference type="CDD" id="cd18773">
    <property type="entry name" value="PDC1_HK_sensor"/>
    <property type="match status" value="1"/>
</dbReference>
<keyword evidence="4 11" id="KW-0808">Transferase</keyword>
<evidence type="ECO:0000313" key="11">
    <source>
        <dbReference type="EMBL" id="MFC7151424.1"/>
    </source>
</evidence>
<dbReference type="SUPFAM" id="SSF55874">
    <property type="entry name" value="ATPase domain of HSP90 chaperone/DNA topoisomerase II/histidine kinase"/>
    <property type="match status" value="1"/>
</dbReference>
<dbReference type="Pfam" id="PF00672">
    <property type="entry name" value="HAMP"/>
    <property type="match status" value="1"/>
</dbReference>
<evidence type="ECO:0000256" key="8">
    <source>
        <dbReference type="ARBA" id="ARBA00023136"/>
    </source>
</evidence>
<dbReference type="InterPro" id="IPR003660">
    <property type="entry name" value="HAMP_dom"/>
</dbReference>
<dbReference type="GO" id="GO:0004673">
    <property type="term" value="F:protein histidine kinase activity"/>
    <property type="evidence" value="ECO:0007669"/>
    <property type="project" value="UniProtKB-EC"/>
</dbReference>
<sequence length="582" mass="66062">MNWRKWQSIKSKILVSFIVLLAIPMALVAVFNYLKSASILEDKAREQFQYLSEATNQQFTQYVKNLDTLSMNVVESPIIQSRLTQPFVPAVSWTTKQIEEEFEVKKFLNGIHKLTPGLSGIAVYGYNGIVDYTHPDRNFVPEFDYAQEDWYKKAVQGNGKWVLGGRRVEREFDFYQGRGEIEVVTFARLIKSLNSLQPMGVLAINMKISEFENILGIADRGRQVVILDEDGRTILSTNGAEERLHDANWLQISSASPVTGWTSIHLTSKEELFQESKNIRSFIMVLTIVLAAIAVVLANLLSSSIVKPLQTLKNKMRQIEKGDFQGEIMPAHRDEVGELTQRFNRMMVRMMGLLEENRHREQQKAQLEMDALQARINPHFLYNTLMALRIQAVTDGNRKLGELIASLVHLLKFSAKNKRKMIKLRDELELIAQYVKLMQLRNESFDFRLEADPDLAEHLTFPFLLQPIVENSVFHGIGPLRRRGNIRVTVSKSDGQIVAVVEDDGVGMDAEASSKLLEAAAETEGGEQYHKIGVRNVYERLKRQFGEAADIEVDSRPQAGTRVSVRWPVLTEGEESHESAAG</sequence>
<dbReference type="EMBL" id="JBHTAI010000016">
    <property type="protein sequence ID" value="MFC7151424.1"/>
    <property type="molecule type" value="Genomic_DNA"/>
</dbReference>
<dbReference type="EC" id="2.7.13.3" evidence="11"/>
<evidence type="ECO:0000256" key="2">
    <source>
        <dbReference type="ARBA" id="ARBA00022475"/>
    </source>
</evidence>
<evidence type="ECO:0000256" key="5">
    <source>
        <dbReference type="ARBA" id="ARBA00022692"/>
    </source>
</evidence>
<dbReference type="Pfam" id="PF02743">
    <property type="entry name" value="dCache_1"/>
    <property type="match status" value="1"/>
</dbReference>
<keyword evidence="2" id="KW-1003">Cell membrane</keyword>
<comment type="subcellular location">
    <subcellularLocation>
        <location evidence="1">Cell membrane</location>
        <topology evidence="1">Multi-pass membrane protein</topology>
    </subcellularLocation>
</comment>
<feature type="transmembrane region" description="Helical" evidence="9">
    <location>
        <begin position="12"/>
        <end position="34"/>
    </location>
</feature>
<keyword evidence="5 9" id="KW-0812">Transmembrane</keyword>
<dbReference type="SUPFAM" id="SSF158472">
    <property type="entry name" value="HAMP domain-like"/>
    <property type="match status" value="1"/>
</dbReference>
<dbReference type="PANTHER" id="PTHR34220">
    <property type="entry name" value="SENSOR HISTIDINE KINASE YPDA"/>
    <property type="match status" value="1"/>
</dbReference>
<evidence type="ECO:0000256" key="7">
    <source>
        <dbReference type="ARBA" id="ARBA00022989"/>
    </source>
</evidence>
<gene>
    <name evidence="11" type="ORF">ACFQMJ_23040</name>
</gene>
<protein>
    <submittedName>
        <fullName evidence="11">Sensor histidine kinase</fullName>
        <ecNumber evidence="11">2.7.13.3</ecNumber>
    </submittedName>
</protein>
<evidence type="ECO:0000259" key="10">
    <source>
        <dbReference type="PROSITE" id="PS50885"/>
    </source>
</evidence>
<organism evidence="11 12">
    <name type="scientific">Cohnella cellulosilytica</name>
    <dbReference type="NCBI Taxonomy" id="986710"/>
    <lineage>
        <taxon>Bacteria</taxon>
        <taxon>Bacillati</taxon>
        <taxon>Bacillota</taxon>
        <taxon>Bacilli</taxon>
        <taxon>Bacillales</taxon>
        <taxon>Paenibacillaceae</taxon>
        <taxon>Cohnella</taxon>
    </lineage>
</organism>
<keyword evidence="6 11" id="KW-0418">Kinase</keyword>
<dbReference type="Pfam" id="PF06580">
    <property type="entry name" value="His_kinase"/>
    <property type="match status" value="1"/>
</dbReference>
<proteinExistence type="predicted"/>
<accession>A0ABW2FHG8</accession>
<dbReference type="Gene3D" id="3.30.565.10">
    <property type="entry name" value="Histidine kinase-like ATPase, C-terminal domain"/>
    <property type="match status" value="1"/>
</dbReference>
<feature type="transmembrane region" description="Helical" evidence="9">
    <location>
        <begin position="282"/>
        <end position="306"/>
    </location>
</feature>
<keyword evidence="3" id="KW-0597">Phosphoprotein</keyword>
<comment type="caution">
    <text evidence="11">The sequence shown here is derived from an EMBL/GenBank/DDBJ whole genome shotgun (WGS) entry which is preliminary data.</text>
</comment>
<feature type="domain" description="HAMP" evidence="10">
    <location>
        <begin position="303"/>
        <end position="355"/>
    </location>
</feature>
<evidence type="ECO:0000256" key="1">
    <source>
        <dbReference type="ARBA" id="ARBA00004651"/>
    </source>
</evidence>
<reference evidence="12" key="1">
    <citation type="journal article" date="2019" name="Int. J. Syst. Evol. Microbiol.">
        <title>The Global Catalogue of Microorganisms (GCM) 10K type strain sequencing project: providing services to taxonomists for standard genome sequencing and annotation.</title>
        <authorList>
            <consortium name="The Broad Institute Genomics Platform"/>
            <consortium name="The Broad Institute Genome Sequencing Center for Infectious Disease"/>
            <person name="Wu L."/>
            <person name="Ma J."/>
        </authorList>
    </citation>
    <scope>NUCLEOTIDE SEQUENCE [LARGE SCALE GENOMIC DNA]</scope>
    <source>
        <strain evidence="12">KCTC 12907</strain>
    </source>
</reference>
<dbReference type="InterPro" id="IPR050640">
    <property type="entry name" value="Bact_2-comp_sensor_kinase"/>
</dbReference>
<dbReference type="InterPro" id="IPR010559">
    <property type="entry name" value="Sig_transdc_His_kin_internal"/>
</dbReference>
<dbReference type="SMART" id="SM00304">
    <property type="entry name" value="HAMP"/>
    <property type="match status" value="1"/>
</dbReference>
<dbReference type="InterPro" id="IPR033479">
    <property type="entry name" value="dCache_1"/>
</dbReference>
<dbReference type="RefSeq" id="WP_378044901.1">
    <property type="nucleotide sequence ID" value="NZ_JBHMDN010000006.1"/>
</dbReference>
<evidence type="ECO:0000313" key="12">
    <source>
        <dbReference type="Proteomes" id="UP001596378"/>
    </source>
</evidence>
<dbReference type="InterPro" id="IPR003594">
    <property type="entry name" value="HATPase_dom"/>
</dbReference>
<dbReference type="CDD" id="cd06225">
    <property type="entry name" value="HAMP"/>
    <property type="match status" value="1"/>
</dbReference>
<evidence type="ECO:0000256" key="6">
    <source>
        <dbReference type="ARBA" id="ARBA00022777"/>
    </source>
</evidence>
<keyword evidence="12" id="KW-1185">Reference proteome</keyword>
<keyword evidence="7 9" id="KW-1133">Transmembrane helix</keyword>
<evidence type="ECO:0000256" key="4">
    <source>
        <dbReference type="ARBA" id="ARBA00022679"/>
    </source>
</evidence>